<dbReference type="Proteomes" id="UP000192505">
    <property type="component" value="Unassembled WGS sequence"/>
</dbReference>
<dbReference type="NCBIfam" id="TIGR01439">
    <property type="entry name" value="lp_hng_hel_AbrB"/>
    <property type="match status" value="1"/>
</dbReference>
<dbReference type="InterPro" id="IPR037914">
    <property type="entry name" value="SpoVT-AbrB_sf"/>
</dbReference>
<evidence type="ECO:0000313" key="3">
    <source>
        <dbReference type="EMBL" id="OQW88845.1"/>
    </source>
</evidence>
<proteinExistence type="predicted"/>
<reference evidence="3 4" key="1">
    <citation type="submission" date="2017-01" db="EMBL/GenBank/DDBJ databases">
        <title>Novel large sulfur bacteria in the metagenomes of groundwater-fed chemosynthetic microbial mats in the Lake Huron basin.</title>
        <authorList>
            <person name="Sharrar A.M."/>
            <person name="Flood B.E."/>
            <person name="Bailey J.V."/>
            <person name="Jones D.S."/>
            <person name="Biddanda B."/>
            <person name="Ruberg S.A."/>
            <person name="Marcus D.N."/>
            <person name="Dick G.J."/>
        </authorList>
    </citation>
    <scope>NUCLEOTIDE SEQUENCE [LARGE SCALE GENOMIC DNA]</scope>
    <source>
        <strain evidence="3">A7</strain>
    </source>
</reference>
<gene>
    <name evidence="3" type="ORF">BWK72_07850</name>
</gene>
<dbReference type="Gene3D" id="2.10.260.10">
    <property type="match status" value="1"/>
</dbReference>
<feature type="domain" description="SpoVT-AbrB" evidence="2">
    <location>
        <begin position="1"/>
        <end position="46"/>
    </location>
</feature>
<name>A0A1W9KW94_9BURK</name>
<evidence type="ECO:0000259" key="2">
    <source>
        <dbReference type="PROSITE" id="PS51740"/>
    </source>
</evidence>
<accession>A0A1W9KW94</accession>
<dbReference type="SMART" id="SM00966">
    <property type="entry name" value="SpoVT_AbrB"/>
    <property type="match status" value="1"/>
</dbReference>
<keyword evidence="1" id="KW-0238">DNA-binding</keyword>
<evidence type="ECO:0000256" key="1">
    <source>
        <dbReference type="PROSITE-ProRule" id="PRU01076"/>
    </source>
</evidence>
<dbReference type="AlphaFoldDB" id="A0A1W9KW94"/>
<protein>
    <recommendedName>
        <fullName evidence="2">SpoVT-AbrB domain-containing protein</fullName>
    </recommendedName>
</protein>
<comment type="caution">
    <text evidence="3">The sequence shown here is derived from an EMBL/GenBank/DDBJ whole genome shotgun (WGS) entry which is preliminary data.</text>
</comment>
<dbReference type="EMBL" id="MTEI01000003">
    <property type="protein sequence ID" value="OQW88845.1"/>
    <property type="molecule type" value="Genomic_DNA"/>
</dbReference>
<dbReference type="InterPro" id="IPR007159">
    <property type="entry name" value="SpoVT-AbrB_dom"/>
</dbReference>
<dbReference type="Pfam" id="PF04014">
    <property type="entry name" value="MazE_antitoxin"/>
    <property type="match status" value="1"/>
</dbReference>
<evidence type="ECO:0000313" key="4">
    <source>
        <dbReference type="Proteomes" id="UP000192505"/>
    </source>
</evidence>
<sequence>MLATMTSKSQITLPKDIRTLLQLEPGDKVAFLPMPDGQITVSKASKASFAQLRGILPPPARAFTVEEMDQAVQDAVADKHARA</sequence>
<organism evidence="3 4">
    <name type="scientific">Rhodoferax ferrireducens</name>
    <dbReference type="NCBI Taxonomy" id="192843"/>
    <lineage>
        <taxon>Bacteria</taxon>
        <taxon>Pseudomonadati</taxon>
        <taxon>Pseudomonadota</taxon>
        <taxon>Betaproteobacteria</taxon>
        <taxon>Burkholderiales</taxon>
        <taxon>Comamonadaceae</taxon>
        <taxon>Rhodoferax</taxon>
    </lineage>
</organism>
<dbReference type="SUPFAM" id="SSF89447">
    <property type="entry name" value="AbrB/MazE/MraZ-like"/>
    <property type="match status" value="1"/>
</dbReference>
<dbReference type="GO" id="GO:0003677">
    <property type="term" value="F:DNA binding"/>
    <property type="evidence" value="ECO:0007669"/>
    <property type="project" value="UniProtKB-UniRule"/>
</dbReference>
<dbReference type="PROSITE" id="PS51740">
    <property type="entry name" value="SPOVT_ABRB"/>
    <property type="match status" value="1"/>
</dbReference>